<accession>A0AAV0GC66</accession>
<name>A0AAV0GC66_9ASTE</name>
<sequence length="169" mass="19544">MSKLDPAPSMASDFETVDQRLQSFLGQLLSEFGILDRIVYKNKNQHRRCSYFQYLLKVRRDIRLLKSANPEEIFRSSFDVINGKRPKQKVQLLESLKRKKSDSSNKQTFLDRLLGLARLLSQMVEPILKAATQVRPASEVNRMLYWHRGAEQVLATIRLPVAELLEVGK</sequence>
<gene>
    <name evidence="2" type="ORF">CEPIT_LOCUS42118</name>
</gene>
<dbReference type="Proteomes" id="UP001152523">
    <property type="component" value="Unassembled WGS sequence"/>
</dbReference>
<dbReference type="InterPro" id="IPR027951">
    <property type="entry name" value="Nepro_N"/>
</dbReference>
<evidence type="ECO:0000313" key="3">
    <source>
        <dbReference type="Proteomes" id="UP001152523"/>
    </source>
</evidence>
<comment type="caution">
    <text evidence="2">The sequence shown here is derived from an EMBL/GenBank/DDBJ whole genome shotgun (WGS) entry which is preliminary data.</text>
</comment>
<evidence type="ECO:0000259" key="1">
    <source>
        <dbReference type="Pfam" id="PF14780"/>
    </source>
</evidence>
<proteinExistence type="predicted"/>
<dbReference type="PANTHER" id="PTHR34786">
    <property type="entry name" value="OS09G0504900 PROTEIN"/>
    <property type="match status" value="1"/>
</dbReference>
<dbReference type="PANTHER" id="PTHR34786:SF1">
    <property type="entry name" value="OS09G0504900 PROTEIN"/>
    <property type="match status" value="1"/>
</dbReference>
<organism evidence="2 3">
    <name type="scientific">Cuscuta epithymum</name>
    <dbReference type="NCBI Taxonomy" id="186058"/>
    <lineage>
        <taxon>Eukaryota</taxon>
        <taxon>Viridiplantae</taxon>
        <taxon>Streptophyta</taxon>
        <taxon>Embryophyta</taxon>
        <taxon>Tracheophyta</taxon>
        <taxon>Spermatophyta</taxon>
        <taxon>Magnoliopsida</taxon>
        <taxon>eudicotyledons</taxon>
        <taxon>Gunneridae</taxon>
        <taxon>Pentapetalae</taxon>
        <taxon>asterids</taxon>
        <taxon>lamiids</taxon>
        <taxon>Solanales</taxon>
        <taxon>Convolvulaceae</taxon>
        <taxon>Cuscuteae</taxon>
        <taxon>Cuscuta</taxon>
        <taxon>Cuscuta subgen. Cuscuta</taxon>
    </lineage>
</organism>
<dbReference type="Pfam" id="PF14780">
    <property type="entry name" value="NEPRO_N"/>
    <property type="match status" value="1"/>
</dbReference>
<reference evidence="2" key="1">
    <citation type="submission" date="2022-07" db="EMBL/GenBank/DDBJ databases">
        <authorList>
            <person name="Macas J."/>
            <person name="Novak P."/>
            <person name="Neumann P."/>
        </authorList>
    </citation>
    <scope>NUCLEOTIDE SEQUENCE</scope>
</reference>
<feature type="domain" description="Nucleolus and neural progenitor protein-like N-terminal" evidence="1">
    <location>
        <begin position="14"/>
        <end position="131"/>
    </location>
</feature>
<dbReference type="AlphaFoldDB" id="A0AAV0GC66"/>
<keyword evidence="3" id="KW-1185">Reference proteome</keyword>
<dbReference type="EMBL" id="CAMAPF010001073">
    <property type="protein sequence ID" value="CAH9145309.1"/>
    <property type="molecule type" value="Genomic_DNA"/>
</dbReference>
<evidence type="ECO:0000313" key="2">
    <source>
        <dbReference type="EMBL" id="CAH9145309.1"/>
    </source>
</evidence>
<protein>
    <recommendedName>
        <fullName evidence="1">Nucleolus and neural progenitor protein-like N-terminal domain-containing protein</fullName>
    </recommendedName>
</protein>